<dbReference type="InterPro" id="IPR025354">
    <property type="entry name" value="DUF4258"/>
</dbReference>
<dbReference type="AlphaFoldDB" id="A0A2H0UH63"/>
<evidence type="ECO:0000313" key="1">
    <source>
        <dbReference type="EMBL" id="PIR85731.1"/>
    </source>
</evidence>
<name>A0A2H0UH63_9BACT</name>
<dbReference type="Proteomes" id="UP000229612">
    <property type="component" value="Unassembled WGS sequence"/>
</dbReference>
<dbReference type="Pfam" id="PF14076">
    <property type="entry name" value="DUF4258"/>
    <property type="match status" value="1"/>
</dbReference>
<reference evidence="2" key="1">
    <citation type="submission" date="2017-09" db="EMBL/GenBank/DDBJ databases">
        <title>Depth-based differentiation of microbial function through sediment-hosted aquifers and enrichment of novel symbionts in the deep terrestrial subsurface.</title>
        <authorList>
            <person name="Probst A.J."/>
            <person name="Ladd B."/>
            <person name="Jarett J.K."/>
            <person name="Geller-Mcgrath D.E."/>
            <person name="Sieber C.M.K."/>
            <person name="Emerson J.B."/>
            <person name="Anantharaman K."/>
            <person name="Thomas B.C."/>
            <person name="Malmstrom R."/>
            <person name="Stieglmeier M."/>
            <person name="Klingl A."/>
            <person name="Woyke T."/>
            <person name="Ryan C.M."/>
            <person name="Banfield J.F."/>
        </authorList>
    </citation>
    <scope>NUCLEOTIDE SEQUENCE [LARGE SCALE GENOMIC DNA]</scope>
</reference>
<sequence>MRIILTDHVRLRMRQRGVSISSIRLALNKPFLHKLSYPPAEIVQVIDSKGTLEVVFKRSGRSVVVITAYYL</sequence>
<comment type="caution">
    <text evidence="1">The sequence shown here is derived from an EMBL/GenBank/DDBJ whole genome shotgun (WGS) entry which is preliminary data.</text>
</comment>
<evidence type="ECO:0000313" key="2">
    <source>
        <dbReference type="Proteomes" id="UP000229612"/>
    </source>
</evidence>
<protein>
    <recommendedName>
        <fullName evidence="3">DUF4258 domain-containing protein</fullName>
    </recommendedName>
</protein>
<proteinExistence type="predicted"/>
<dbReference type="EMBL" id="PFBG01000031">
    <property type="protein sequence ID" value="PIR85731.1"/>
    <property type="molecule type" value="Genomic_DNA"/>
</dbReference>
<gene>
    <name evidence="1" type="ORF">COU14_02780</name>
</gene>
<organism evidence="1 2">
    <name type="scientific">Candidatus Kaiserbacteria bacterium CG10_big_fil_rev_8_21_14_0_10_44_10</name>
    <dbReference type="NCBI Taxonomy" id="1974606"/>
    <lineage>
        <taxon>Bacteria</taxon>
        <taxon>Candidatus Kaiseribacteriota</taxon>
    </lineage>
</organism>
<accession>A0A2H0UH63</accession>
<evidence type="ECO:0008006" key="3">
    <source>
        <dbReference type="Google" id="ProtNLM"/>
    </source>
</evidence>